<evidence type="ECO:0000313" key="1">
    <source>
        <dbReference type="EMBL" id="KAL3566185.1"/>
    </source>
</evidence>
<proteinExistence type="predicted"/>
<organism evidence="1 2">
    <name type="scientific">Populus alba</name>
    <name type="common">White poplar</name>
    <dbReference type="NCBI Taxonomy" id="43335"/>
    <lineage>
        <taxon>Eukaryota</taxon>
        <taxon>Viridiplantae</taxon>
        <taxon>Streptophyta</taxon>
        <taxon>Embryophyta</taxon>
        <taxon>Tracheophyta</taxon>
        <taxon>Spermatophyta</taxon>
        <taxon>Magnoliopsida</taxon>
        <taxon>eudicotyledons</taxon>
        <taxon>Gunneridae</taxon>
        <taxon>Pentapetalae</taxon>
        <taxon>rosids</taxon>
        <taxon>fabids</taxon>
        <taxon>Malpighiales</taxon>
        <taxon>Salicaceae</taxon>
        <taxon>Saliceae</taxon>
        <taxon>Populus</taxon>
    </lineage>
</organism>
<sequence length="114" mass="12789">MYTRAGMSVAAIRTFKYASSSNLICNSDAGMSLFDTVRFPLFEDAFAGFEDMLGRGIVPRYLTFHGLNDEFGKQGMIELAWSLTHKFISQKPQNPAVANVENERMEGRELIANE</sequence>
<gene>
    <name evidence="1" type="ORF">D5086_031600</name>
</gene>
<dbReference type="Proteomes" id="UP000309997">
    <property type="component" value="Unassembled WGS sequence"/>
</dbReference>
<evidence type="ECO:0000313" key="2">
    <source>
        <dbReference type="Proteomes" id="UP000309997"/>
    </source>
</evidence>
<protein>
    <submittedName>
        <fullName evidence="1">Uncharacterized protein</fullName>
    </submittedName>
</protein>
<name>A0ACC4AJ32_POPAL</name>
<keyword evidence="2" id="KW-1185">Reference proteome</keyword>
<accession>A0ACC4AJ32</accession>
<dbReference type="EMBL" id="RCHU02000018">
    <property type="protein sequence ID" value="KAL3566185.1"/>
    <property type="molecule type" value="Genomic_DNA"/>
</dbReference>
<reference evidence="1 2" key="1">
    <citation type="journal article" date="2024" name="Plant Biotechnol. J.">
        <title>Genome and CRISPR/Cas9 system of a widespread forest tree (Populus alba) in the world.</title>
        <authorList>
            <person name="Liu Y.J."/>
            <person name="Jiang P.F."/>
            <person name="Han X.M."/>
            <person name="Li X.Y."/>
            <person name="Wang H.M."/>
            <person name="Wang Y.J."/>
            <person name="Wang X.X."/>
            <person name="Zeng Q.Y."/>
        </authorList>
    </citation>
    <scope>NUCLEOTIDE SEQUENCE [LARGE SCALE GENOMIC DNA]</scope>
    <source>
        <strain evidence="2">cv. PAL-ZL1</strain>
    </source>
</reference>
<comment type="caution">
    <text evidence="1">The sequence shown here is derived from an EMBL/GenBank/DDBJ whole genome shotgun (WGS) entry which is preliminary data.</text>
</comment>